<keyword evidence="4" id="KW-1185">Reference proteome</keyword>
<protein>
    <submittedName>
        <fullName evidence="3">Phosphoesterase family-domain-containing protein</fullName>
    </submittedName>
</protein>
<dbReference type="EMBL" id="MCGR01000063">
    <property type="protein sequence ID" value="ORY66654.1"/>
    <property type="molecule type" value="Genomic_DNA"/>
</dbReference>
<dbReference type="GO" id="GO:0016788">
    <property type="term" value="F:hydrolase activity, acting on ester bonds"/>
    <property type="evidence" value="ECO:0007669"/>
    <property type="project" value="InterPro"/>
</dbReference>
<accession>A0A1Y2E5N5</accession>
<evidence type="ECO:0000313" key="3">
    <source>
        <dbReference type="EMBL" id="ORY66654.1"/>
    </source>
</evidence>
<feature type="chain" id="PRO_5012734144" evidence="2">
    <location>
        <begin position="19"/>
        <end position="479"/>
    </location>
</feature>
<dbReference type="GO" id="GO:0009395">
    <property type="term" value="P:phospholipid catabolic process"/>
    <property type="evidence" value="ECO:0007669"/>
    <property type="project" value="TreeGrafter"/>
</dbReference>
<feature type="signal peptide" evidence="2">
    <location>
        <begin position="1"/>
        <end position="18"/>
    </location>
</feature>
<dbReference type="PANTHER" id="PTHR31956">
    <property type="entry name" value="NON-SPECIFIC PHOSPHOLIPASE C4-RELATED"/>
    <property type="match status" value="1"/>
</dbReference>
<sequence>MLTSATFAALSLAASAQAAAIAQSFAPPATSPTTETKNYTGASNSTLSNGPVVKGAAFDRFIQIWLENTDYATAASSPTFQNLTSRGMLMESYYGVTHPSEPNYAAAAGGDFFGMAGDAFYAFPKNASTIVDLLEAKNVSWASYQENMPYDGFTGFNYTEPNYLTGNGSYAYYVRKHNPTILFDSVASVPERALRHRNFNDFAADVNADTIPQWSFITPNLVNDAHDTTIDFTSAWLEYFLYPLLENPNFNTNRTLILLTFDETETYTVNNNIYTIALGGAVPTELIGTTDSTYYTHYSSLSTVEANWQLGSLGRQDTNKTVSNVYSFVANATGYKNNDLTSSSTDLPLTNITGTIPGPANSAYWTPILAPNVSAVGAGGGPVHLDASVDKSLTSYTPQNLTALGVANPESTDPGYNYAAGTLSMVSSTAAASSAATGTTGAIAAASASASGKTSAAVSQASIAKGLVALAAMALGLVL</sequence>
<name>A0A1Y2E5N5_9BASI</name>
<reference evidence="3 4" key="1">
    <citation type="submission" date="2016-07" db="EMBL/GenBank/DDBJ databases">
        <title>Pervasive Adenine N6-methylation of Active Genes in Fungi.</title>
        <authorList>
            <consortium name="DOE Joint Genome Institute"/>
            <person name="Mondo S.J."/>
            <person name="Dannebaum R.O."/>
            <person name="Kuo R.C."/>
            <person name="Labutti K."/>
            <person name="Haridas S."/>
            <person name="Kuo A."/>
            <person name="Salamov A."/>
            <person name="Ahrendt S.R."/>
            <person name="Lipzen A."/>
            <person name="Sullivan W."/>
            <person name="Andreopoulos W.B."/>
            <person name="Clum A."/>
            <person name="Lindquist E."/>
            <person name="Daum C."/>
            <person name="Ramamoorthy G.K."/>
            <person name="Gryganskyi A."/>
            <person name="Culley D."/>
            <person name="Magnuson J.K."/>
            <person name="James T.Y."/>
            <person name="O'Malley M.A."/>
            <person name="Stajich J.E."/>
            <person name="Spatafora J.W."/>
            <person name="Visel A."/>
            <person name="Grigoriev I.V."/>
        </authorList>
    </citation>
    <scope>NUCLEOTIDE SEQUENCE [LARGE SCALE GENOMIC DNA]</scope>
    <source>
        <strain evidence="3 4">62-1032</strain>
    </source>
</reference>
<dbReference type="AlphaFoldDB" id="A0A1Y2E5N5"/>
<evidence type="ECO:0000313" key="4">
    <source>
        <dbReference type="Proteomes" id="UP000193467"/>
    </source>
</evidence>
<gene>
    <name evidence="3" type="ORF">BCR35DRAFT_308527</name>
</gene>
<evidence type="ECO:0000256" key="2">
    <source>
        <dbReference type="SAM" id="SignalP"/>
    </source>
</evidence>
<dbReference type="Proteomes" id="UP000193467">
    <property type="component" value="Unassembled WGS sequence"/>
</dbReference>
<proteinExistence type="predicted"/>
<dbReference type="InterPro" id="IPR007312">
    <property type="entry name" value="Phosphoesterase"/>
</dbReference>
<keyword evidence="1" id="KW-0378">Hydrolase</keyword>
<keyword evidence="2" id="KW-0732">Signal</keyword>
<dbReference type="OrthoDB" id="5135119at2759"/>
<dbReference type="InParanoid" id="A0A1Y2E5N5"/>
<dbReference type="STRING" id="106004.A0A1Y2E5N5"/>
<dbReference type="Gene3D" id="3.40.720.10">
    <property type="entry name" value="Alkaline Phosphatase, subunit A"/>
    <property type="match status" value="1"/>
</dbReference>
<dbReference type="PANTHER" id="PTHR31956:SF8">
    <property type="entry name" value="ACID PHOSPHATASE PHOA (AFU_ORTHOLOGUE AFUA_1G03570)"/>
    <property type="match status" value="1"/>
</dbReference>
<evidence type="ECO:0000256" key="1">
    <source>
        <dbReference type="ARBA" id="ARBA00022801"/>
    </source>
</evidence>
<dbReference type="Pfam" id="PF04185">
    <property type="entry name" value="Phosphoesterase"/>
    <property type="match status" value="1"/>
</dbReference>
<dbReference type="InterPro" id="IPR017850">
    <property type="entry name" value="Alkaline_phosphatase_core_sf"/>
</dbReference>
<comment type="caution">
    <text evidence="3">The sequence shown here is derived from an EMBL/GenBank/DDBJ whole genome shotgun (WGS) entry which is preliminary data.</text>
</comment>
<organism evidence="3 4">
    <name type="scientific">Leucosporidium creatinivorum</name>
    <dbReference type="NCBI Taxonomy" id="106004"/>
    <lineage>
        <taxon>Eukaryota</taxon>
        <taxon>Fungi</taxon>
        <taxon>Dikarya</taxon>
        <taxon>Basidiomycota</taxon>
        <taxon>Pucciniomycotina</taxon>
        <taxon>Microbotryomycetes</taxon>
        <taxon>Leucosporidiales</taxon>
        <taxon>Leucosporidium</taxon>
    </lineage>
</organism>